<reference evidence="17 18" key="1">
    <citation type="submission" date="2013-02" db="EMBL/GenBank/DDBJ databases">
        <title>Genome sequence of Candida maltosa Xu316, a potential industrial strain for xylitol and ethanol production.</title>
        <authorList>
            <person name="Yu J."/>
            <person name="Wang Q."/>
            <person name="Geng X."/>
            <person name="Bao W."/>
            <person name="He P."/>
            <person name="Cai J."/>
        </authorList>
    </citation>
    <scope>NUCLEOTIDE SEQUENCE [LARGE SCALE GENOMIC DNA]</scope>
    <source>
        <strain evidence="18">Xu316</strain>
    </source>
</reference>
<comment type="catalytic activity">
    <reaction evidence="16">
        <text>L-isoleucine + 2-oxoglutarate = (S)-3-methyl-2-oxopentanoate + L-glutamate</text>
        <dbReference type="Rhea" id="RHEA:24801"/>
        <dbReference type="ChEBI" id="CHEBI:16810"/>
        <dbReference type="ChEBI" id="CHEBI:29985"/>
        <dbReference type="ChEBI" id="CHEBI:35146"/>
        <dbReference type="ChEBI" id="CHEBI:58045"/>
        <dbReference type="EC" id="2.6.1.42"/>
    </reaction>
</comment>
<dbReference type="InterPro" id="IPR036038">
    <property type="entry name" value="Aminotransferase-like"/>
</dbReference>
<evidence type="ECO:0000256" key="3">
    <source>
        <dbReference type="ARBA" id="ARBA00004931"/>
    </source>
</evidence>
<comment type="cofactor">
    <cofactor evidence="1 15">
        <name>pyridoxal 5'-phosphate</name>
        <dbReference type="ChEBI" id="CHEBI:597326"/>
    </cofactor>
</comment>
<dbReference type="Gene3D" id="3.20.10.10">
    <property type="entry name" value="D-amino Acid Aminotransferase, subunit A, domain 2"/>
    <property type="match status" value="1"/>
</dbReference>
<evidence type="ECO:0000256" key="10">
    <source>
        <dbReference type="ARBA" id="ARBA00023304"/>
    </source>
</evidence>
<dbReference type="PROSITE" id="PS00770">
    <property type="entry name" value="AA_TRANSFER_CLASS_4"/>
    <property type="match status" value="1"/>
</dbReference>
<proteinExistence type="inferred from homology"/>
<keyword evidence="6 16" id="KW-0032">Aminotransferase</keyword>
<dbReference type="NCBIfam" id="NF009897">
    <property type="entry name" value="PRK13357.1"/>
    <property type="match status" value="1"/>
</dbReference>
<dbReference type="NCBIfam" id="TIGR01123">
    <property type="entry name" value="ilvE_II"/>
    <property type="match status" value="1"/>
</dbReference>
<keyword evidence="8 16" id="KW-0808">Transferase</keyword>
<comment type="similarity">
    <text evidence="5 14">Belongs to the class-IV pyridoxal-phosphate-dependent aminotransferase family.</text>
</comment>
<dbReference type="PANTHER" id="PTHR11825">
    <property type="entry name" value="SUBGROUP IIII AMINOTRANSFERASE"/>
    <property type="match status" value="1"/>
</dbReference>
<dbReference type="SUPFAM" id="SSF56752">
    <property type="entry name" value="D-aminoacid aminotransferase-like PLP-dependent enzymes"/>
    <property type="match status" value="1"/>
</dbReference>
<keyword evidence="7 16" id="KW-0028">Amino-acid biosynthesis</keyword>
<dbReference type="GO" id="GO:0052655">
    <property type="term" value="F:L-valine-2-oxoglutarate transaminase activity"/>
    <property type="evidence" value="ECO:0007669"/>
    <property type="project" value="RHEA"/>
</dbReference>
<dbReference type="InterPro" id="IPR043131">
    <property type="entry name" value="BCAT-like_N"/>
</dbReference>
<dbReference type="GO" id="GO:0005739">
    <property type="term" value="C:mitochondrion"/>
    <property type="evidence" value="ECO:0007669"/>
    <property type="project" value="TreeGrafter"/>
</dbReference>
<evidence type="ECO:0000256" key="9">
    <source>
        <dbReference type="ARBA" id="ARBA00022898"/>
    </source>
</evidence>
<dbReference type="FunFam" id="3.30.470.10:FF:000005">
    <property type="entry name" value="Branched-chain-amino-acid aminotransferase"/>
    <property type="match status" value="1"/>
</dbReference>
<evidence type="ECO:0000256" key="14">
    <source>
        <dbReference type="RuleBase" id="RU004106"/>
    </source>
</evidence>
<evidence type="ECO:0000256" key="5">
    <source>
        <dbReference type="ARBA" id="ARBA00009320"/>
    </source>
</evidence>
<evidence type="ECO:0000256" key="1">
    <source>
        <dbReference type="ARBA" id="ARBA00001933"/>
    </source>
</evidence>
<evidence type="ECO:0000256" key="15">
    <source>
        <dbReference type="RuleBase" id="RU004516"/>
    </source>
</evidence>
<gene>
    <name evidence="17" type="ORF">G210_4474</name>
</gene>
<dbReference type="PANTHER" id="PTHR11825:SF44">
    <property type="entry name" value="BRANCHED-CHAIN-AMINO-ACID AMINOTRANSFERASE"/>
    <property type="match status" value="1"/>
</dbReference>
<accession>M3J0H0</accession>
<keyword evidence="9 15" id="KW-0663">Pyridoxal phosphate</keyword>
<evidence type="ECO:0000256" key="4">
    <source>
        <dbReference type="ARBA" id="ARBA00005072"/>
    </source>
</evidence>
<name>M3J0H0_CANMX</name>
<dbReference type="EMBL" id="AOGT01002517">
    <property type="protein sequence ID" value="EMG45353.1"/>
    <property type="molecule type" value="Genomic_DNA"/>
</dbReference>
<dbReference type="FunFam" id="3.20.10.10:FF:000004">
    <property type="entry name" value="Branched-chain-amino-acid aminotransferase"/>
    <property type="match status" value="1"/>
</dbReference>
<dbReference type="GO" id="GO:0052654">
    <property type="term" value="F:L-leucine-2-oxoglutarate transaminase activity"/>
    <property type="evidence" value="ECO:0007669"/>
    <property type="project" value="RHEA"/>
</dbReference>
<dbReference type="InterPro" id="IPR033939">
    <property type="entry name" value="BCAT_family"/>
</dbReference>
<keyword evidence="10 16" id="KW-0100">Branched-chain amino acid biosynthesis</keyword>
<dbReference type="HOGENOM" id="CLU_031922_0_1_1"/>
<dbReference type="OMA" id="ISIEWTA"/>
<comment type="pathway">
    <text evidence="4">Amino-acid biosynthesis; L-leucine biosynthesis; L-leucine from 3-methyl-2-oxobutanoate: step 4/4.</text>
</comment>
<comment type="caution">
    <text evidence="17">The sequence shown here is derived from an EMBL/GenBank/DDBJ whole genome shotgun (WGS) entry which is preliminary data.</text>
</comment>
<dbReference type="EC" id="2.6.1.42" evidence="16"/>
<dbReference type="GO" id="GO:0009098">
    <property type="term" value="P:L-leucine biosynthetic process"/>
    <property type="evidence" value="ECO:0007669"/>
    <property type="project" value="TreeGrafter"/>
</dbReference>
<dbReference type="Proteomes" id="UP000011777">
    <property type="component" value="Unassembled WGS sequence"/>
</dbReference>
<evidence type="ECO:0000256" key="7">
    <source>
        <dbReference type="ARBA" id="ARBA00022605"/>
    </source>
</evidence>
<comment type="pathway">
    <text evidence="12">Amino-acid biosynthesis; L-methionine biosynthesis via salvage pathway; L-methionine from S-methyl-5-thio-alpha-D-ribose 1-phosphate: step 6/6.</text>
</comment>
<organism evidence="17 18">
    <name type="scientific">Candida maltosa (strain Xu316)</name>
    <name type="common">Yeast</name>
    <dbReference type="NCBI Taxonomy" id="1245528"/>
    <lineage>
        <taxon>Eukaryota</taxon>
        <taxon>Fungi</taxon>
        <taxon>Dikarya</taxon>
        <taxon>Ascomycota</taxon>
        <taxon>Saccharomycotina</taxon>
        <taxon>Pichiomycetes</taxon>
        <taxon>Debaryomycetaceae</taxon>
        <taxon>Candida/Lodderomyces clade</taxon>
        <taxon>Candida</taxon>
    </lineage>
</organism>
<dbReference type="InterPro" id="IPR043132">
    <property type="entry name" value="BCAT-like_C"/>
</dbReference>
<comment type="pathway">
    <text evidence="3">Amino-acid biosynthesis; L-valine biosynthesis; L-valine from pyruvate: step 4/4.</text>
</comment>
<protein>
    <recommendedName>
        <fullName evidence="16">Branched-chain-amino-acid aminotransferase</fullName>
        <ecNumber evidence="16">2.6.1.42</ecNumber>
    </recommendedName>
</protein>
<evidence type="ECO:0000256" key="12">
    <source>
        <dbReference type="ARBA" id="ARBA00060556"/>
    </source>
</evidence>
<dbReference type="GO" id="GO:0009083">
    <property type="term" value="P:branched-chain amino acid catabolic process"/>
    <property type="evidence" value="ECO:0007669"/>
    <property type="project" value="UniProtKB-ARBA"/>
</dbReference>
<evidence type="ECO:0000256" key="6">
    <source>
        <dbReference type="ARBA" id="ARBA00022576"/>
    </source>
</evidence>
<dbReference type="Pfam" id="PF01063">
    <property type="entry name" value="Aminotran_4"/>
    <property type="match status" value="1"/>
</dbReference>
<evidence type="ECO:0000256" key="11">
    <source>
        <dbReference type="ARBA" id="ARBA00051136"/>
    </source>
</evidence>
<sequence>MSAPLDASKLEITKTTTPSEPIPKEKLVFGKSFTDHILEIEWTKENGWATPTIKPYHSFALDPATCVLHYSFELFEGLKAYRDSNGKIRTFRADKNMERMNRSAKRAALPTFDGEELLKLIDQFLLVEEKFVPTGYGYSLYLRPTIIGTSVGLGVSAPTKALLYVIASPVGPYFSAGFKPVSLEATDYAVRAWPKGVGSFKLGANYVSCIEPQMEAAKRGHSQNLWLFGEEGYITEVGAMNVFFVFKNADGTQELVTPPLDGMILPGVTRDSTLELARSKLPSSEWTVSERKLTIHEVKERAAKGELVEAFGTGTAAIVSPIDNIEYQGESIKVPVAAGSSGELTLKINNWIKDIQYGDDTFKNWSRVAQ</sequence>
<dbReference type="InterPro" id="IPR005786">
    <property type="entry name" value="B_amino_transII"/>
</dbReference>
<evidence type="ECO:0000256" key="16">
    <source>
        <dbReference type="RuleBase" id="RU004517"/>
    </source>
</evidence>
<dbReference type="PIRSF" id="PIRSF006468">
    <property type="entry name" value="BCAT1"/>
    <property type="match status" value="1"/>
</dbReference>
<comment type="catalytic activity">
    <reaction evidence="16">
        <text>L-valine + 2-oxoglutarate = 3-methyl-2-oxobutanoate + L-glutamate</text>
        <dbReference type="Rhea" id="RHEA:24813"/>
        <dbReference type="ChEBI" id="CHEBI:11851"/>
        <dbReference type="ChEBI" id="CHEBI:16810"/>
        <dbReference type="ChEBI" id="CHEBI:29985"/>
        <dbReference type="ChEBI" id="CHEBI:57762"/>
        <dbReference type="EC" id="2.6.1.42"/>
    </reaction>
</comment>
<dbReference type="GO" id="GO:0009099">
    <property type="term" value="P:L-valine biosynthetic process"/>
    <property type="evidence" value="ECO:0007669"/>
    <property type="project" value="TreeGrafter"/>
</dbReference>
<dbReference type="CDD" id="cd01557">
    <property type="entry name" value="BCAT_beta_family"/>
    <property type="match status" value="1"/>
</dbReference>
<comment type="catalytic activity">
    <reaction evidence="11">
        <text>a 2-oxocarboxylate + L-methionine = 4-methylsulfanyl-2-oxobutanoate + an L-alpha-amino acid</text>
        <dbReference type="Rhea" id="RHEA:31763"/>
        <dbReference type="ChEBI" id="CHEBI:16723"/>
        <dbReference type="ChEBI" id="CHEBI:35179"/>
        <dbReference type="ChEBI" id="CHEBI:57844"/>
        <dbReference type="ChEBI" id="CHEBI:59869"/>
    </reaction>
    <physiologicalReaction direction="right-to-left" evidence="11">
        <dbReference type="Rhea" id="RHEA:31765"/>
    </physiologicalReaction>
</comment>
<evidence type="ECO:0000256" key="2">
    <source>
        <dbReference type="ARBA" id="ARBA00004824"/>
    </source>
</evidence>
<evidence type="ECO:0000313" key="18">
    <source>
        <dbReference type="Proteomes" id="UP000011777"/>
    </source>
</evidence>
<feature type="modified residue" description="N6-(pyridoxal phosphate)lysine" evidence="13">
    <location>
        <position position="201"/>
    </location>
</feature>
<evidence type="ECO:0000256" key="8">
    <source>
        <dbReference type="ARBA" id="ARBA00022679"/>
    </source>
</evidence>
<dbReference type="OrthoDB" id="1732691at2759"/>
<dbReference type="AlphaFoldDB" id="M3J0H0"/>
<keyword evidence="18" id="KW-1185">Reference proteome</keyword>
<dbReference type="GO" id="GO:0052656">
    <property type="term" value="F:L-isoleucine-2-oxoglutarate transaminase activity"/>
    <property type="evidence" value="ECO:0007669"/>
    <property type="project" value="RHEA"/>
</dbReference>
<dbReference type="GO" id="GO:0010326">
    <property type="term" value="F:methionine-oxo-acid transaminase activity"/>
    <property type="evidence" value="ECO:0007669"/>
    <property type="project" value="RHEA"/>
</dbReference>
<dbReference type="STRING" id="1245528.M3J0H0"/>
<evidence type="ECO:0000256" key="13">
    <source>
        <dbReference type="PIRSR" id="PIRSR006468-1"/>
    </source>
</evidence>
<dbReference type="Gene3D" id="3.30.470.10">
    <property type="match status" value="1"/>
</dbReference>
<comment type="catalytic activity">
    <reaction evidence="16">
        <text>L-leucine + 2-oxoglutarate = 4-methyl-2-oxopentanoate + L-glutamate</text>
        <dbReference type="Rhea" id="RHEA:18321"/>
        <dbReference type="ChEBI" id="CHEBI:16810"/>
        <dbReference type="ChEBI" id="CHEBI:17865"/>
        <dbReference type="ChEBI" id="CHEBI:29985"/>
        <dbReference type="ChEBI" id="CHEBI:57427"/>
        <dbReference type="EC" id="2.6.1.42"/>
    </reaction>
</comment>
<comment type="pathway">
    <text evidence="2">Amino-acid biosynthesis; L-isoleucine biosynthesis; L-isoleucine from 2-oxobutanoate: step 4/4.</text>
</comment>
<dbReference type="InterPro" id="IPR001544">
    <property type="entry name" value="Aminotrans_IV"/>
</dbReference>
<dbReference type="eggNOG" id="KOG0975">
    <property type="taxonomic scope" value="Eukaryota"/>
</dbReference>
<evidence type="ECO:0000313" key="17">
    <source>
        <dbReference type="EMBL" id="EMG45353.1"/>
    </source>
</evidence>
<dbReference type="InterPro" id="IPR018300">
    <property type="entry name" value="Aminotrans_IV_CS"/>
</dbReference>